<evidence type="ECO:0000256" key="1">
    <source>
        <dbReference type="ARBA" id="ARBA00005051"/>
    </source>
</evidence>
<reference evidence="14 15" key="1">
    <citation type="journal article" date="2011" name="J. Bacteriol.">
        <title>Genome sequence of Chthoniobacter flavus Ellin428, an aerobic heterotrophic soil bacterium.</title>
        <authorList>
            <person name="Kant R."/>
            <person name="van Passel M.W."/>
            <person name="Palva A."/>
            <person name="Lucas S."/>
            <person name="Lapidus A."/>
            <person name="Glavina Del Rio T."/>
            <person name="Dalin E."/>
            <person name="Tice H."/>
            <person name="Bruce D."/>
            <person name="Goodwin L."/>
            <person name="Pitluck S."/>
            <person name="Larimer F.W."/>
            <person name="Land M.L."/>
            <person name="Hauser L."/>
            <person name="Sangwan P."/>
            <person name="de Vos W.M."/>
            <person name="Janssen P.H."/>
            <person name="Smidt H."/>
        </authorList>
    </citation>
    <scope>NUCLEOTIDE SEQUENCE [LARGE SCALE GENOMIC DNA]</scope>
    <source>
        <strain evidence="14 15">Ellin428</strain>
    </source>
</reference>
<name>B4CW37_9BACT</name>
<evidence type="ECO:0000256" key="12">
    <source>
        <dbReference type="ARBA" id="ARBA00033413"/>
    </source>
</evidence>
<dbReference type="CDD" id="cd00483">
    <property type="entry name" value="HPPK"/>
    <property type="match status" value="1"/>
</dbReference>
<dbReference type="FunCoup" id="B4CW37">
    <property type="interactions" value="433"/>
</dbReference>
<dbReference type="Proteomes" id="UP000005824">
    <property type="component" value="Unassembled WGS sequence"/>
</dbReference>
<dbReference type="UniPathway" id="UPA00077">
    <property type="reaction ID" value="UER00155"/>
</dbReference>
<dbReference type="EC" id="2.7.6.3" evidence="3"/>
<dbReference type="eggNOG" id="COG0801">
    <property type="taxonomic scope" value="Bacteria"/>
</dbReference>
<dbReference type="InParanoid" id="B4CW37"/>
<evidence type="ECO:0000313" key="14">
    <source>
        <dbReference type="EMBL" id="EDY21629.1"/>
    </source>
</evidence>
<evidence type="ECO:0000256" key="3">
    <source>
        <dbReference type="ARBA" id="ARBA00013253"/>
    </source>
</evidence>
<comment type="function">
    <text evidence="10">Catalyzes the transfer of pyrophosphate from adenosine triphosphate (ATP) to 6-hydroxymethyl-7,8-dihydropterin, an enzymatic step in folate biosynthesis pathway.</text>
</comment>
<gene>
    <name evidence="14" type="ORF">CfE428DRAFT_0874</name>
</gene>
<sequence length="167" mass="18269">MRAGIALGSNLGDRLANLRRARALVLAMPGVSAPVIDSRVYETEPVQSGPDAGAYLNTVIEVEYEGQPITLLDGLQHIEAELGRPSKRPRNAPRTIDLDILYAGNLVLSNEEVVIPHPRLHQRRFVLTPLADIRPDLILPGQQLPVSTLLSALIDPSGVELYSENWI</sequence>
<dbReference type="STRING" id="497964.CfE428DRAFT_0874"/>
<evidence type="ECO:0000259" key="13">
    <source>
        <dbReference type="PROSITE" id="PS00794"/>
    </source>
</evidence>
<dbReference type="GO" id="GO:0046656">
    <property type="term" value="P:folic acid biosynthetic process"/>
    <property type="evidence" value="ECO:0007669"/>
    <property type="project" value="UniProtKB-KW"/>
</dbReference>
<dbReference type="PANTHER" id="PTHR43071:SF1">
    <property type="entry name" value="2-AMINO-4-HYDROXY-6-HYDROXYMETHYLDIHYDROPTERIDINE PYROPHOSPHOKINASE"/>
    <property type="match status" value="1"/>
</dbReference>
<keyword evidence="15" id="KW-1185">Reference proteome</keyword>
<organism evidence="14 15">
    <name type="scientific">Chthoniobacter flavus Ellin428</name>
    <dbReference type="NCBI Taxonomy" id="497964"/>
    <lineage>
        <taxon>Bacteria</taxon>
        <taxon>Pseudomonadati</taxon>
        <taxon>Verrucomicrobiota</taxon>
        <taxon>Spartobacteria</taxon>
        <taxon>Chthoniobacterales</taxon>
        <taxon>Chthoniobacteraceae</taxon>
        <taxon>Chthoniobacter</taxon>
    </lineage>
</organism>
<evidence type="ECO:0000256" key="2">
    <source>
        <dbReference type="ARBA" id="ARBA00005810"/>
    </source>
</evidence>
<evidence type="ECO:0000313" key="15">
    <source>
        <dbReference type="Proteomes" id="UP000005824"/>
    </source>
</evidence>
<evidence type="ECO:0000256" key="4">
    <source>
        <dbReference type="ARBA" id="ARBA00016218"/>
    </source>
</evidence>
<keyword evidence="7 14" id="KW-0418">Kinase</keyword>
<protein>
    <recommendedName>
        <fullName evidence="4">2-amino-4-hydroxy-6-hydroxymethyldihydropteridine pyrophosphokinase</fullName>
        <ecNumber evidence="3">2.7.6.3</ecNumber>
    </recommendedName>
    <alternativeName>
        <fullName evidence="11">6-hydroxymethyl-7,8-dihydropterin pyrophosphokinase</fullName>
    </alternativeName>
    <alternativeName>
        <fullName evidence="12">7,8-dihydro-6-hydroxymethylpterin-pyrophosphokinase</fullName>
    </alternativeName>
</protein>
<proteinExistence type="inferred from homology"/>
<evidence type="ECO:0000256" key="8">
    <source>
        <dbReference type="ARBA" id="ARBA00022840"/>
    </source>
</evidence>
<comment type="pathway">
    <text evidence="1">Cofactor biosynthesis; tetrahydrofolate biosynthesis; 2-amino-4-hydroxy-6-hydroxymethyl-7,8-dihydropteridine diphosphate from 7,8-dihydroneopterin triphosphate: step 4/4.</text>
</comment>
<evidence type="ECO:0000256" key="5">
    <source>
        <dbReference type="ARBA" id="ARBA00022679"/>
    </source>
</evidence>
<dbReference type="InterPro" id="IPR000550">
    <property type="entry name" value="Hppk"/>
</dbReference>
<dbReference type="PANTHER" id="PTHR43071">
    <property type="entry name" value="2-AMINO-4-HYDROXY-6-HYDROXYMETHYLDIHYDROPTERIDINE PYROPHOSPHOKINASE"/>
    <property type="match status" value="1"/>
</dbReference>
<evidence type="ECO:0000256" key="9">
    <source>
        <dbReference type="ARBA" id="ARBA00022909"/>
    </source>
</evidence>
<feature type="domain" description="7,8-dihydro-6-hydroxymethylpterin-pyrophosphokinase" evidence="13">
    <location>
        <begin position="90"/>
        <end position="101"/>
    </location>
</feature>
<keyword evidence="6" id="KW-0547">Nucleotide-binding</keyword>
<dbReference type="InterPro" id="IPR035907">
    <property type="entry name" value="Hppk_sf"/>
</dbReference>
<dbReference type="NCBIfam" id="TIGR01498">
    <property type="entry name" value="folK"/>
    <property type="match status" value="1"/>
</dbReference>
<evidence type="ECO:0000256" key="6">
    <source>
        <dbReference type="ARBA" id="ARBA00022741"/>
    </source>
</evidence>
<dbReference type="SUPFAM" id="SSF55083">
    <property type="entry name" value="6-hydroxymethyl-7,8-dihydropterin pyrophosphokinase, HPPK"/>
    <property type="match status" value="1"/>
</dbReference>
<dbReference type="GO" id="GO:0005524">
    <property type="term" value="F:ATP binding"/>
    <property type="evidence" value="ECO:0007669"/>
    <property type="project" value="UniProtKB-KW"/>
</dbReference>
<dbReference type="GO" id="GO:0016301">
    <property type="term" value="F:kinase activity"/>
    <property type="evidence" value="ECO:0007669"/>
    <property type="project" value="UniProtKB-KW"/>
</dbReference>
<dbReference type="AlphaFoldDB" id="B4CW37"/>
<dbReference type="EMBL" id="ABVL01000002">
    <property type="protein sequence ID" value="EDY21629.1"/>
    <property type="molecule type" value="Genomic_DNA"/>
</dbReference>
<dbReference type="PROSITE" id="PS00794">
    <property type="entry name" value="HPPK"/>
    <property type="match status" value="1"/>
</dbReference>
<dbReference type="GO" id="GO:0003848">
    <property type="term" value="F:2-amino-4-hydroxy-6-hydroxymethyldihydropteridine diphosphokinase activity"/>
    <property type="evidence" value="ECO:0007669"/>
    <property type="project" value="UniProtKB-EC"/>
</dbReference>
<dbReference type="RefSeq" id="WP_006978201.1">
    <property type="nucleotide sequence ID" value="NZ_ABVL01000002.1"/>
</dbReference>
<evidence type="ECO:0000256" key="11">
    <source>
        <dbReference type="ARBA" id="ARBA00029766"/>
    </source>
</evidence>
<keyword evidence="8" id="KW-0067">ATP-binding</keyword>
<accession>B4CW37</accession>
<keyword evidence="9" id="KW-0289">Folate biosynthesis</keyword>
<evidence type="ECO:0000256" key="7">
    <source>
        <dbReference type="ARBA" id="ARBA00022777"/>
    </source>
</evidence>
<dbReference type="GO" id="GO:0046654">
    <property type="term" value="P:tetrahydrofolate biosynthetic process"/>
    <property type="evidence" value="ECO:0007669"/>
    <property type="project" value="UniProtKB-UniPathway"/>
</dbReference>
<keyword evidence="5" id="KW-0808">Transferase</keyword>
<dbReference type="Pfam" id="PF01288">
    <property type="entry name" value="HPPK"/>
    <property type="match status" value="1"/>
</dbReference>
<comment type="similarity">
    <text evidence="2">Belongs to the HPPK family.</text>
</comment>
<dbReference type="Gene3D" id="3.30.70.560">
    <property type="entry name" value="7,8-Dihydro-6-hydroxymethylpterin-pyrophosphokinase HPPK"/>
    <property type="match status" value="1"/>
</dbReference>
<evidence type="ECO:0000256" key="10">
    <source>
        <dbReference type="ARBA" id="ARBA00029409"/>
    </source>
</evidence>
<comment type="caution">
    <text evidence="14">The sequence shown here is derived from an EMBL/GenBank/DDBJ whole genome shotgun (WGS) entry which is preliminary data.</text>
</comment>